<accession>A0A0C2C3G7</accession>
<dbReference type="OrthoDB" id="414826at2759"/>
<keyword evidence="3" id="KW-1185">Reference proteome</keyword>
<organism evidence="2 3">
    <name type="scientific">Ancylostoma duodenale</name>
    <dbReference type="NCBI Taxonomy" id="51022"/>
    <lineage>
        <taxon>Eukaryota</taxon>
        <taxon>Metazoa</taxon>
        <taxon>Ecdysozoa</taxon>
        <taxon>Nematoda</taxon>
        <taxon>Chromadorea</taxon>
        <taxon>Rhabditida</taxon>
        <taxon>Rhabditina</taxon>
        <taxon>Rhabditomorpha</taxon>
        <taxon>Strongyloidea</taxon>
        <taxon>Ancylostomatidae</taxon>
        <taxon>Ancylostomatinae</taxon>
        <taxon>Ancylostoma</taxon>
    </lineage>
</organism>
<dbReference type="Pfam" id="PF00188">
    <property type="entry name" value="CAP"/>
    <property type="match status" value="1"/>
</dbReference>
<dbReference type="InterPro" id="IPR014044">
    <property type="entry name" value="CAP_dom"/>
</dbReference>
<evidence type="ECO:0000259" key="1">
    <source>
        <dbReference type="SMART" id="SM00198"/>
    </source>
</evidence>
<name>A0A0C2C3G7_9BILA</name>
<sequence length="221" mass="24248">MINGETTGFACSYSDCGSGGKLLCLYNSAFVEFNFWEAGSLGADKMTFDMQVTAKDMVNYYRYYYEKFQRKSSNEMTVGLNEFCRNLVATGWAKTKSGYTPTAKAMNALVYDCATLGADAQGLAADCSTNSYASKIGMQLSYYKVKDLSLSQEQVLEKAFSTWYGQLENVDLDKKASYDNNVETKAPDFANLVVGDATKLGCSVETCEPEGFSVAVCEFDG</sequence>
<gene>
    <name evidence="2" type="ORF">ANCDUO_19090</name>
</gene>
<evidence type="ECO:0000313" key="3">
    <source>
        <dbReference type="Proteomes" id="UP000054047"/>
    </source>
</evidence>
<reference evidence="2 3" key="1">
    <citation type="submission" date="2013-12" db="EMBL/GenBank/DDBJ databases">
        <title>Draft genome of the parsitic nematode Ancylostoma duodenale.</title>
        <authorList>
            <person name="Mitreva M."/>
        </authorList>
    </citation>
    <scope>NUCLEOTIDE SEQUENCE [LARGE SCALE GENOMIC DNA]</scope>
    <source>
        <strain evidence="2 3">Zhejiang</strain>
    </source>
</reference>
<feature type="domain" description="SCP" evidence="1">
    <location>
        <begin position="72"/>
        <end position="221"/>
    </location>
</feature>
<dbReference type="CDD" id="cd05380">
    <property type="entry name" value="CAP_euk"/>
    <property type="match status" value="1"/>
</dbReference>
<evidence type="ECO:0000313" key="2">
    <source>
        <dbReference type="EMBL" id="KIH50828.1"/>
    </source>
</evidence>
<dbReference type="SMART" id="SM00198">
    <property type="entry name" value="SCP"/>
    <property type="match status" value="1"/>
</dbReference>
<dbReference type="Proteomes" id="UP000054047">
    <property type="component" value="Unassembled WGS sequence"/>
</dbReference>
<dbReference type="SUPFAM" id="SSF55797">
    <property type="entry name" value="PR-1-like"/>
    <property type="match status" value="1"/>
</dbReference>
<dbReference type="InterPro" id="IPR035940">
    <property type="entry name" value="CAP_sf"/>
</dbReference>
<dbReference type="EMBL" id="KN748490">
    <property type="protein sequence ID" value="KIH50828.1"/>
    <property type="molecule type" value="Genomic_DNA"/>
</dbReference>
<proteinExistence type="predicted"/>
<dbReference type="AlphaFoldDB" id="A0A0C2C3G7"/>
<dbReference type="Gene3D" id="3.40.33.10">
    <property type="entry name" value="CAP"/>
    <property type="match status" value="1"/>
</dbReference>
<protein>
    <submittedName>
        <fullName evidence="2">SCP-like protein</fullName>
    </submittedName>
</protein>